<protein>
    <submittedName>
        <fullName evidence="2">Uncharacterized protein</fullName>
    </submittedName>
</protein>
<evidence type="ECO:0000313" key="2">
    <source>
        <dbReference type="EMBL" id="KAF6336982.1"/>
    </source>
</evidence>
<sequence>MQPPLWHQFTFSMVPLGRWRTKHLTSLGWRRRRRRSDPTPDQTQPGRWEKPANPNRIEKDPPGIARGGGKGEKPTTANRGALPRSVRSCPLAWLGTTELIELCFPCSEPLRWITVYCLGSKIDCLHVDRKIRHFSHR</sequence>
<reference evidence="2 3" key="1">
    <citation type="journal article" date="2020" name="Nature">
        <title>Six reference-quality genomes reveal evolution of bat adaptations.</title>
        <authorList>
            <person name="Jebb D."/>
            <person name="Huang Z."/>
            <person name="Pippel M."/>
            <person name="Hughes G.M."/>
            <person name="Lavrichenko K."/>
            <person name="Devanna P."/>
            <person name="Winkler S."/>
            <person name="Jermiin L.S."/>
            <person name="Skirmuntt E.C."/>
            <person name="Katzourakis A."/>
            <person name="Burkitt-Gray L."/>
            <person name="Ray D.A."/>
            <person name="Sullivan K.A.M."/>
            <person name="Roscito J.G."/>
            <person name="Kirilenko B.M."/>
            <person name="Davalos L.M."/>
            <person name="Corthals A.P."/>
            <person name="Power M.L."/>
            <person name="Jones G."/>
            <person name="Ransome R.D."/>
            <person name="Dechmann D.K.N."/>
            <person name="Locatelli A.G."/>
            <person name="Puechmaille S.J."/>
            <person name="Fedrigo O."/>
            <person name="Jarvis E.D."/>
            <person name="Hiller M."/>
            <person name="Vernes S.C."/>
            <person name="Myers E.W."/>
            <person name="Teeling E.C."/>
        </authorList>
    </citation>
    <scope>NUCLEOTIDE SEQUENCE [LARGE SCALE GENOMIC DNA]</scope>
    <source>
        <strain evidence="2">MMyoMyo1</strain>
        <tissue evidence="2">Flight muscle</tissue>
    </source>
</reference>
<accession>A0A7J7WHZ8</accession>
<dbReference type="EMBL" id="JABWUV010000008">
    <property type="protein sequence ID" value="KAF6336982.1"/>
    <property type="molecule type" value="Genomic_DNA"/>
</dbReference>
<organism evidence="2 3">
    <name type="scientific">Myotis myotis</name>
    <name type="common">Greater mouse-eared bat</name>
    <name type="synonym">Vespertilio myotis</name>
    <dbReference type="NCBI Taxonomy" id="51298"/>
    <lineage>
        <taxon>Eukaryota</taxon>
        <taxon>Metazoa</taxon>
        <taxon>Chordata</taxon>
        <taxon>Craniata</taxon>
        <taxon>Vertebrata</taxon>
        <taxon>Euteleostomi</taxon>
        <taxon>Mammalia</taxon>
        <taxon>Eutheria</taxon>
        <taxon>Laurasiatheria</taxon>
        <taxon>Chiroptera</taxon>
        <taxon>Yangochiroptera</taxon>
        <taxon>Vespertilionidae</taxon>
        <taxon>Myotis</taxon>
    </lineage>
</organism>
<gene>
    <name evidence="2" type="ORF">mMyoMyo1_012164</name>
</gene>
<proteinExistence type="predicted"/>
<name>A0A7J7WHZ8_MYOMY</name>
<dbReference type="Proteomes" id="UP000527355">
    <property type="component" value="Unassembled WGS sequence"/>
</dbReference>
<evidence type="ECO:0000256" key="1">
    <source>
        <dbReference type="SAM" id="MobiDB-lite"/>
    </source>
</evidence>
<dbReference type="AlphaFoldDB" id="A0A7J7WHZ8"/>
<evidence type="ECO:0000313" key="3">
    <source>
        <dbReference type="Proteomes" id="UP000527355"/>
    </source>
</evidence>
<keyword evidence="3" id="KW-1185">Reference proteome</keyword>
<feature type="region of interest" description="Disordered" evidence="1">
    <location>
        <begin position="29"/>
        <end position="82"/>
    </location>
</feature>
<comment type="caution">
    <text evidence="2">The sequence shown here is derived from an EMBL/GenBank/DDBJ whole genome shotgun (WGS) entry which is preliminary data.</text>
</comment>